<proteinExistence type="predicted"/>
<organism evidence="1 2">
    <name type="scientific">Acaulospora morrowiae</name>
    <dbReference type="NCBI Taxonomy" id="94023"/>
    <lineage>
        <taxon>Eukaryota</taxon>
        <taxon>Fungi</taxon>
        <taxon>Fungi incertae sedis</taxon>
        <taxon>Mucoromycota</taxon>
        <taxon>Glomeromycotina</taxon>
        <taxon>Glomeromycetes</taxon>
        <taxon>Diversisporales</taxon>
        <taxon>Acaulosporaceae</taxon>
        <taxon>Acaulospora</taxon>
    </lineage>
</organism>
<dbReference type="Proteomes" id="UP000789342">
    <property type="component" value="Unassembled WGS sequence"/>
</dbReference>
<evidence type="ECO:0000313" key="1">
    <source>
        <dbReference type="EMBL" id="CAG8789243.1"/>
    </source>
</evidence>
<dbReference type="AlphaFoldDB" id="A0A9N9P407"/>
<feature type="non-terminal residue" evidence="1">
    <location>
        <position position="1"/>
    </location>
</feature>
<evidence type="ECO:0000313" key="2">
    <source>
        <dbReference type="Proteomes" id="UP000789342"/>
    </source>
</evidence>
<accession>A0A9N9P407</accession>
<gene>
    <name evidence="1" type="ORF">AMORRO_LOCUS17990</name>
</gene>
<protein>
    <submittedName>
        <fullName evidence="1">9314_t:CDS:1</fullName>
    </submittedName>
</protein>
<name>A0A9N9P407_9GLOM</name>
<reference evidence="1" key="1">
    <citation type="submission" date="2021-06" db="EMBL/GenBank/DDBJ databases">
        <authorList>
            <person name="Kallberg Y."/>
            <person name="Tangrot J."/>
            <person name="Rosling A."/>
        </authorList>
    </citation>
    <scope>NUCLEOTIDE SEQUENCE</scope>
    <source>
        <strain evidence="1">CL551</strain>
    </source>
</reference>
<comment type="caution">
    <text evidence="1">The sequence shown here is derived from an EMBL/GenBank/DDBJ whole genome shotgun (WGS) entry which is preliminary data.</text>
</comment>
<keyword evidence="2" id="KW-1185">Reference proteome</keyword>
<sequence>FFTYRYINNGPFLPLSCQFFGLACPSAKDTLSGFVDPRFKE</sequence>
<feature type="non-terminal residue" evidence="1">
    <location>
        <position position="41"/>
    </location>
</feature>
<dbReference type="EMBL" id="CAJVPV010059758">
    <property type="protein sequence ID" value="CAG8789243.1"/>
    <property type="molecule type" value="Genomic_DNA"/>
</dbReference>